<keyword evidence="6" id="KW-0378">Hydrolase</keyword>
<dbReference type="SUPFAM" id="SSF48371">
    <property type="entry name" value="ARM repeat"/>
    <property type="match status" value="1"/>
</dbReference>
<dbReference type="InterPro" id="IPR033852">
    <property type="entry name" value="CBPC1/4"/>
</dbReference>
<evidence type="ECO:0000256" key="8">
    <source>
        <dbReference type="ARBA" id="ARBA00023242"/>
    </source>
</evidence>
<comment type="similarity">
    <text evidence="5 14">Belongs to the peptidase M14 family.</text>
</comment>
<name>A0AAA9T077_BOVIN</name>
<evidence type="ECO:0000256" key="13">
    <source>
        <dbReference type="ARBA" id="ARBA00043070"/>
    </source>
</evidence>
<organism evidence="17 18">
    <name type="scientific">Bos taurus</name>
    <name type="common">Bovine</name>
    <dbReference type="NCBI Taxonomy" id="9913"/>
    <lineage>
        <taxon>Eukaryota</taxon>
        <taxon>Metazoa</taxon>
        <taxon>Chordata</taxon>
        <taxon>Craniata</taxon>
        <taxon>Vertebrata</taxon>
        <taxon>Euteleostomi</taxon>
        <taxon>Mammalia</taxon>
        <taxon>Eutheria</taxon>
        <taxon>Laurasiatheria</taxon>
        <taxon>Artiodactyla</taxon>
        <taxon>Ruminantia</taxon>
        <taxon>Pecora</taxon>
        <taxon>Bovidae</taxon>
        <taxon>Bovinae</taxon>
        <taxon>Bos</taxon>
    </lineage>
</organism>
<evidence type="ECO:0000256" key="14">
    <source>
        <dbReference type="PROSITE-ProRule" id="PRU01379"/>
    </source>
</evidence>
<dbReference type="FunFam" id="3.40.630.10:FF:000024">
    <property type="entry name" value="ATP/GTP binding protein 1"/>
    <property type="match status" value="1"/>
</dbReference>
<evidence type="ECO:0000256" key="2">
    <source>
        <dbReference type="ARBA" id="ARBA00004123"/>
    </source>
</evidence>
<keyword evidence="18" id="KW-1185">Reference proteome</keyword>
<dbReference type="Gene3D" id="2.60.40.3120">
    <property type="match status" value="1"/>
</dbReference>
<comment type="cofactor">
    <cofactor evidence="1">
        <name>Zn(2+)</name>
        <dbReference type="ChEBI" id="CHEBI:29105"/>
    </cofactor>
</comment>
<proteinExistence type="inferred from homology"/>
<dbReference type="PROSITE" id="PS52035">
    <property type="entry name" value="PEPTIDASE_M14"/>
    <property type="match status" value="1"/>
</dbReference>
<feature type="active site" description="Proton donor/acceptor" evidence="14">
    <location>
        <position position="1045"/>
    </location>
</feature>
<gene>
    <name evidence="17" type="primary">AGTPBP1</name>
</gene>
<evidence type="ECO:0000256" key="9">
    <source>
        <dbReference type="ARBA" id="ARBA00024524"/>
    </source>
</evidence>
<keyword evidence="6" id="KW-0645">Protease</keyword>
<dbReference type="EC" id="3.4.17.24" evidence="10"/>
<evidence type="ECO:0000256" key="7">
    <source>
        <dbReference type="ARBA" id="ARBA00023128"/>
    </source>
</evidence>
<dbReference type="SUPFAM" id="SSF53187">
    <property type="entry name" value="Zn-dependent exopeptidases"/>
    <property type="match status" value="1"/>
</dbReference>
<evidence type="ECO:0000313" key="18">
    <source>
        <dbReference type="Proteomes" id="UP000009136"/>
    </source>
</evidence>
<dbReference type="InterPro" id="IPR050821">
    <property type="entry name" value="Cytosolic_carboxypeptidase"/>
</dbReference>
<evidence type="ECO:0000256" key="11">
    <source>
        <dbReference type="ARBA" id="ARBA00041044"/>
    </source>
</evidence>
<dbReference type="InterPro" id="IPR011989">
    <property type="entry name" value="ARM-like"/>
</dbReference>
<dbReference type="Pfam" id="PF25571">
    <property type="entry name" value="TPR_CCP1_N"/>
    <property type="match status" value="1"/>
</dbReference>
<keyword evidence="6" id="KW-0482">Metalloprotease</keyword>
<dbReference type="GO" id="GO:0008270">
    <property type="term" value="F:zinc ion binding"/>
    <property type="evidence" value="ECO:0007669"/>
    <property type="project" value="InterPro"/>
</dbReference>
<reference evidence="17" key="1">
    <citation type="submission" date="2018-03" db="EMBL/GenBank/DDBJ databases">
        <title>ARS-UCD1.2.</title>
        <authorList>
            <person name="Rosen B.D."/>
            <person name="Bickhart D.M."/>
            <person name="Koren S."/>
            <person name="Schnabel R.D."/>
            <person name="Hall R."/>
            <person name="Zimin A."/>
            <person name="Dreischer C."/>
            <person name="Schultheiss S."/>
            <person name="Schroeder S.G."/>
            <person name="Elsik C.G."/>
            <person name="Couldrey C."/>
            <person name="Liu G.E."/>
            <person name="Van Tassell C.P."/>
            <person name="Phillippy A.M."/>
            <person name="Smith T.P.L."/>
            <person name="Medrano J.F."/>
        </authorList>
    </citation>
    <scope>NUCLEOTIDE SEQUENCE [LARGE SCALE GENOMIC DNA]</scope>
    <source>
        <strain evidence="17">Hereford</strain>
    </source>
</reference>
<evidence type="ECO:0000256" key="15">
    <source>
        <dbReference type="SAM" id="MobiDB-lite"/>
    </source>
</evidence>
<feature type="domain" description="Peptidase M14" evidence="16">
    <location>
        <begin position="791"/>
        <end position="1081"/>
    </location>
</feature>
<dbReference type="InterPro" id="IPR000834">
    <property type="entry name" value="Peptidase_M14"/>
</dbReference>
<keyword evidence="7" id="KW-0496">Mitochondrion</keyword>
<dbReference type="GO" id="GO:0005829">
    <property type="term" value="C:cytosol"/>
    <property type="evidence" value="ECO:0007669"/>
    <property type="project" value="UniProtKB-SubCell"/>
</dbReference>
<dbReference type="PANTHER" id="PTHR12756:SF24">
    <property type="entry name" value="CYTOSOLIC CARBOXYPEPTIDASE 1"/>
    <property type="match status" value="1"/>
</dbReference>
<dbReference type="Ensembl" id="ENSBTAT00000116252.1">
    <property type="protein sequence ID" value="ENSBTAP00000089052.1"/>
    <property type="gene ID" value="ENSBTAG00000001257.6"/>
</dbReference>
<dbReference type="GeneTree" id="ENSGT00940000157707"/>
<evidence type="ECO:0000256" key="6">
    <source>
        <dbReference type="ARBA" id="ARBA00023049"/>
    </source>
</evidence>
<dbReference type="CDD" id="cd06906">
    <property type="entry name" value="M14_Nna1"/>
    <property type="match status" value="1"/>
</dbReference>
<sequence length="1168" mass="131340">MSKLKVIPEKSLTNNSRIVGLLAQLEKINTESTESDTARYVTSKILHLAQSQEKTRREMTAKGSTGMEVLLSTLENTKDLQTTLNILSILVELVSAGGGRRASFLVSKGGSQILLQLLMNASKESPLNEELMVQIHSILAKIGPKDKKFGVKARINGALNITLNLVKQNLQNHRLVLPCLQLLRVYSANSVNSVSLGKNGVVELMFKIIGPFSKKNSNLMKVALDTLAALLKSKTNARRAVDRGYVQVLLTIYVDWHRHDNRHRNMLIRKGILQSLKSVTNIKLGRKAFIDANGMKILYNTSQECLAVRTLDPLVNTSSLIMRKCFPKNRLPLPTIKSSFHFQLPVIPVTGPVAQLYSLPPEVDDVVDESDDNDDIDLEAENETENEDDLDQNFKNDDIETDINKLKPQQEPGRTIEELKMYEHLFPELVDDFQGYDLISKEPKPFVFEGKARGPIVVPTAGEEASGNSGSLRKGMVMKTTVSPKGDEGNEKPASVDLAKEDIKDNDRTFQQQLDDQNRTISSGHGLNNDIVKALDRITLQNFPSQTAPGFTAGMKDYGLPVTVLTCTKACSHVAACGNVLFEGRTVQLGKLCCTGVETEDDEDTESTSSVEQASVEVPDVPTLHDSDLYIEIVKSTKSVPEYSEVAYPDYFGHIPPPFKEPILERPYGVQRNEYDLILNSDINSNHYHQWFYFEVSGMRPSIAYRFNIINCEKSNSQFNYGMQPLMYSVQEALNARPWWIRVGTDICYYKNHFSRSSIAAGGQKGKSYYTITFTVNFPHKDDVCYFAYHYPYTYSTLQMHLQKLESAHNPQQIYFRKDVLCETLSGNSCPLVTITAMPESNYYEHLCQFRNRPYVFLSARVHPGETNASWVMKGTLEYLMSNNPTAQSLRESYIFKIVPMLNPDGVINGNHRCSLSGEDLNRQWQSPNPDLHPTIYHAKGLLQYLAAVKRLPLVYCDYHGHSRKKNVFMYGCSIKETVWHTNNNAASCDVVEDVGYRTLPKILSHIAPAFCMSSCSFVVEKSKESTARVVVWREIGVQRSYTMESTLCGCDQGKYKGLQIGTRELEEMGAKFCVGLLRLKRLTSPLEYNLPSSLLDFENDLIESSCKVTSPTTYVLDEDEPRFLEEVDYSAESNDDLDIELAENTGDYEPSAQEEVLSDSESRTYLS</sequence>
<dbReference type="FunFam" id="1.25.10.10:FF:000125">
    <property type="entry name" value="cytosolic carboxypeptidase 1 isoform X1"/>
    <property type="match status" value="1"/>
</dbReference>
<dbReference type="Proteomes" id="UP000009136">
    <property type="component" value="Chromosome 8"/>
</dbReference>
<dbReference type="GO" id="GO:0006508">
    <property type="term" value="P:proteolysis"/>
    <property type="evidence" value="ECO:0007669"/>
    <property type="project" value="InterPro"/>
</dbReference>
<keyword evidence="8" id="KW-0539">Nucleus</keyword>
<reference evidence="17" key="3">
    <citation type="submission" date="2025-09" db="UniProtKB">
        <authorList>
            <consortium name="Ensembl"/>
        </authorList>
    </citation>
    <scope>IDENTIFICATION</scope>
    <source>
        <strain evidence="17">Hereford</strain>
    </source>
</reference>
<dbReference type="GO" id="GO:0005739">
    <property type="term" value="C:mitochondrion"/>
    <property type="evidence" value="ECO:0007669"/>
    <property type="project" value="UniProtKB-SubCell"/>
</dbReference>
<dbReference type="GO" id="GO:0005634">
    <property type="term" value="C:nucleus"/>
    <property type="evidence" value="ECO:0007669"/>
    <property type="project" value="UniProtKB-SubCell"/>
</dbReference>
<accession>A0AAA9T077</accession>
<comment type="catalytic activity">
    <reaction evidence="9">
        <text>C-terminal L-alpha-aminoacyl-L-glutamyl-L-glutamyl-[tubulin] + H2O = C-terminal L-alpha-aminoacyl-L-glutamyl-[tubulin] + L-glutamate</text>
        <dbReference type="Rhea" id="RHEA:63792"/>
        <dbReference type="Rhea" id="RHEA-COMP:16435"/>
        <dbReference type="Rhea" id="RHEA-COMP:16436"/>
        <dbReference type="ChEBI" id="CHEBI:15377"/>
        <dbReference type="ChEBI" id="CHEBI:29985"/>
        <dbReference type="ChEBI" id="CHEBI:149555"/>
        <dbReference type="ChEBI" id="CHEBI:149556"/>
        <dbReference type="EC" id="3.4.17.24"/>
    </reaction>
    <physiologicalReaction direction="left-to-right" evidence="9">
        <dbReference type="Rhea" id="RHEA:63793"/>
    </physiologicalReaction>
</comment>
<dbReference type="InterPro" id="IPR016024">
    <property type="entry name" value="ARM-type_fold"/>
</dbReference>
<evidence type="ECO:0000256" key="12">
    <source>
        <dbReference type="ARBA" id="ARBA00043068"/>
    </source>
</evidence>
<evidence type="ECO:0000256" key="5">
    <source>
        <dbReference type="ARBA" id="ARBA00005988"/>
    </source>
</evidence>
<evidence type="ECO:0000259" key="16">
    <source>
        <dbReference type="PROSITE" id="PS52035"/>
    </source>
</evidence>
<evidence type="ECO:0000313" key="17">
    <source>
        <dbReference type="Ensembl" id="ENSBTAP00000089052.1"/>
    </source>
</evidence>
<evidence type="ECO:0000256" key="10">
    <source>
        <dbReference type="ARBA" id="ARBA00026108"/>
    </source>
</evidence>
<protein>
    <recommendedName>
        <fullName evidence="11">Cytosolic carboxypeptidase 1</fullName>
        <ecNumber evidence="10">3.4.17.24</ecNumber>
    </recommendedName>
    <alternativeName>
        <fullName evidence="13">ATP/GTP-binding protein 1</fullName>
    </alternativeName>
    <alternativeName>
        <fullName evidence="12">Protein deglutamylase CCP1</fullName>
    </alternativeName>
</protein>
<feature type="region of interest" description="Disordered" evidence="15">
    <location>
        <begin position="1146"/>
        <end position="1168"/>
    </location>
</feature>
<evidence type="ECO:0000256" key="1">
    <source>
        <dbReference type="ARBA" id="ARBA00001947"/>
    </source>
</evidence>
<dbReference type="Gene3D" id="1.25.10.10">
    <property type="entry name" value="Leucine-rich Repeat Variant"/>
    <property type="match status" value="1"/>
</dbReference>
<dbReference type="GO" id="GO:0004181">
    <property type="term" value="F:metallocarboxypeptidase activity"/>
    <property type="evidence" value="ECO:0007669"/>
    <property type="project" value="InterPro"/>
</dbReference>
<evidence type="ECO:0000256" key="3">
    <source>
        <dbReference type="ARBA" id="ARBA00004173"/>
    </source>
</evidence>
<reference evidence="17" key="2">
    <citation type="submission" date="2025-08" db="UniProtKB">
        <authorList>
            <consortium name="Ensembl"/>
        </authorList>
    </citation>
    <scope>IDENTIFICATION</scope>
    <source>
        <strain evidence="17">Hereford</strain>
    </source>
</reference>
<dbReference type="PANTHER" id="PTHR12756">
    <property type="entry name" value="CYTOSOLIC CARBOXYPEPTIDASE"/>
    <property type="match status" value="1"/>
</dbReference>
<comment type="subcellular location">
    <subcellularLocation>
        <location evidence="4">Cytoplasm</location>
        <location evidence="4">Cytosol</location>
    </subcellularLocation>
    <subcellularLocation>
        <location evidence="3">Mitochondrion</location>
    </subcellularLocation>
    <subcellularLocation>
        <location evidence="2">Nucleus</location>
    </subcellularLocation>
</comment>
<dbReference type="AlphaFoldDB" id="A0AAA9T077"/>
<dbReference type="Pfam" id="PF00246">
    <property type="entry name" value="Peptidase_M14"/>
    <property type="match status" value="1"/>
</dbReference>
<evidence type="ECO:0000256" key="4">
    <source>
        <dbReference type="ARBA" id="ARBA00004514"/>
    </source>
</evidence>
<dbReference type="Gene3D" id="3.40.630.10">
    <property type="entry name" value="Zn peptidases"/>
    <property type="match status" value="1"/>
</dbReference>